<keyword evidence="1 2" id="KW-0238">DNA-binding</keyword>
<reference evidence="5" key="1">
    <citation type="submission" date="2017-02" db="EMBL/GenBank/DDBJ databases">
        <authorList>
            <person name="Varghese N."/>
            <person name="Submissions S."/>
        </authorList>
    </citation>
    <scope>NUCLEOTIDE SEQUENCE [LARGE SCALE GENOMIC DNA]</scope>
    <source>
        <strain evidence="5">9H-4</strain>
    </source>
</reference>
<dbReference type="EMBL" id="LT796768">
    <property type="protein sequence ID" value="SKB08479.1"/>
    <property type="molecule type" value="Genomic_DNA"/>
</dbReference>
<dbReference type="PRINTS" id="PR00455">
    <property type="entry name" value="HTHTETR"/>
</dbReference>
<sequence>MTSAQILEPRRRPTQERSKVKFDSLLQASRDVLLDVGFESFTCEEVAQRAGLPIGTLYQFFANKYVIVCELDRLNAVAIQSELDKLAAELPTLDWLVLLDRLVDHMSQLWINDPSRSAVWYAVQSTPVTRATAEVTEQQLAARVAHVLAPLTPGTPRDRRKIMAEVLVHMSYSMLNFSVRDLQEHGEAIIELKRLLGTYLLAAEAGAT</sequence>
<dbReference type="AlphaFoldDB" id="A0A1T4Z354"/>
<evidence type="ECO:0000313" key="4">
    <source>
        <dbReference type="EMBL" id="SKB08479.1"/>
    </source>
</evidence>
<dbReference type="SUPFAM" id="SSF46689">
    <property type="entry name" value="Homeodomain-like"/>
    <property type="match status" value="1"/>
</dbReference>
<evidence type="ECO:0000256" key="1">
    <source>
        <dbReference type="ARBA" id="ARBA00023125"/>
    </source>
</evidence>
<dbReference type="Proteomes" id="UP000191040">
    <property type="component" value="Chromosome I"/>
</dbReference>
<protein>
    <submittedName>
        <fullName evidence="4">Transcriptional regulator, TetR family</fullName>
    </submittedName>
</protein>
<feature type="domain" description="HTH tetR-type" evidence="3">
    <location>
        <begin position="19"/>
        <end position="79"/>
    </location>
</feature>
<organism evidence="4 5">
    <name type="scientific">Aeromicrobium choanae</name>
    <dbReference type="NCBI Taxonomy" id="1736691"/>
    <lineage>
        <taxon>Bacteria</taxon>
        <taxon>Bacillati</taxon>
        <taxon>Actinomycetota</taxon>
        <taxon>Actinomycetes</taxon>
        <taxon>Propionibacteriales</taxon>
        <taxon>Nocardioidaceae</taxon>
        <taxon>Aeromicrobium</taxon>
    </lineage>
</organism>
<name>A0A1T4Z354_9ACTN</name>
<dbReference type="InterPro" id="IPR050109">
    <property type="entry name" value="HTH-type_TetR-like_transc_reg"/>
</dbReference>
<dbReference type="STRING" id="1736691.SAMN06295964_2176"/>
<dbReference type="InterPro" id="IPR009057">
    <property type="entry name" value="Homeodomain-like_sf"/>
</dbReference>
<dbReference type="Gene3D" id="1.10.357.10">
    <property type="entry name" value="Tetracycline Repressor, domain 2"/>
    <property type="match status" value="1"/>
</dbReference>
<dbReference type="InterPro" id="IPR041674">
    <property type="entry name" value="TetR_C_22"/>
</dbReference>
<dbReference type="RefSeq" id="WP_197684302.1">
    <property type="nucleotide sequence ID" value="NZ_LT796768.1"/>
</dbReference>
<dbReference type="InterPro" id="IPR001647">
    <property type="entry name" value="HTH_TetR"/>
</dbReference>
<dbReference type="GO" id="GO:0000976">
    <property type="term" value="F:transcription cis-regulatory region binding"/>
    <property type="evidence" value="ECO:0007669"/>
    <property type="project" value="TreeGrafter"/>
</dbReference>
<keyword evidence="5" id="KW-1185">Reference proteome</keyword>
<evidence type="ECO:0000256" key="2">
    <source>
        <dbReference type="PROSITE-ProRule" id="PRU00335"/>
    </source>
</evidence>
<feature type="DNA-binding region" description="H-T-H motif" evidence="2">
    <location>
        <begin position="42"/>
        <end position="61"/>
    </location>
</feature>
<proteinExistence type="predicted"/>
<gene>
    <name evidence="4" type="ORF">SAMN06295964_2176</name>
</gene>
<dbReference type="Pfam" id="PF00440">
    <property type="entry name" value="TetR_N"/>
    <property type="match status" value="1"/>
</dbReference>
<dbReference type="PROSITE" id="PS50977">
    <property type="entry name" value="HTH_TETR_2"/>
    <property type="match status" value="1"/>
</dbReference>
<dbReference type="Pfam" id="PF17928">
    <property type="entry name" value="TetR_C_22"/>
    <property type="match status" value="1"/>
</dbReference>
<evidence type="ECO:0000313" key="5">
    <source>
        <dbReference type="Proteomes" id="UP000191040"/>
    </source>
</evidence>
<evidence type="ECO:0000259" key="3">
    <source>
        <dbReference type="PROSITE" id="PS50977"/>
    </source>
</evidence>
<accession>A0A1T4Z354</accession>
<dbReference type="PANTHER" id="PTHR30055">
    <property type="entry name" value="HTH-TYPE TRANSCRIPTIONAL REGULATOR RUTR"/>
    <property type="match status" value="1"/>
</dbReference>
<dbReference type="PANTHER" id="PTHR30055:SF226">
    <property type="entry name" value="HTH-TYPE TRANSCRIPTIONAL REGULATOR PKSA"/>
    <property type="match status" value="1"/>
</dbReference>
<dbReference type="GO" id="GO:0003700">
    <property type="term" value="F:DNA-binding transcription factor activity"/>
    <property type="evidence" value="ECO:0007669"/>
    <property type="project" value="TreeGrafter"/>
</dbReference>